<keyword evidence="1" id="KW-0229">DNA integration</keyword>
<keyword evidence="5" id="KW-1185">Reference proteome</keyword>
<evidence type="ECO:0000313" key="4">
    <source>
        <dbReference type="EMBL" id="PUB13694.1"/>
    </source>
</evidence>
<accession>A0A2T6KEZ0</accession>
<evidence type="ECO:0000313" key="5">
    <source>
        <dbReference type="Proteomes" id="UP000244523"/>
    </source>
</evidence>
<proteinExistence type="predicted"/>
<dbReference type="InterPro" id="IPR013762">
    <property type="entry name" value="Integrase-like_cat_sf"/>
</dbReference>
<dbReference type="PANTHER" id="PTHR30349:SF64">
    <property type="entry name" value="PROPHAGE INTEGRASE INTD-RELATED"/>
    <property type="match status" value="1"/>
</dbReference>
<name>A0A2T6KEZ0_9RHOB</name>
<feature type="domain" description="Tyr recombinase" evidence="3">
    <location>
        <begin position="172"/>
        <end position="345"/>
    </location>
</feature>
<dbReference type="CDD" id="cd00397">
    <property type="entry name" value="DNA_BRE_C"/>
    <property type="match status" value="1"/>
</dbReference>
<dbReference type="Gene3D" id="1.10.443.10">
    <property type="entry name" value="Intergrase catalytic core"/>
    <property type="match status" value="1"/>
</dbReference>
<gene>
    <name evidence="4" type="ORF">C8N45_107155</name>
</gene>
<organism evidence="4 5">
    <name type="scientific">Yoonia sediminilitoris</name>
    <dbReference type="NCBI Taxonomy" id="1286148"/>
    <lineage>
        <taxon>Bacteria</taxon>
        <taxon>Pseudomonadati</taxon>
        <taxon>Pseudomonadota</taxon>
        <taxon>Alphaproteobacteria</taxon>
        <taxon>Rhodobacterales</taxon>
        <taxon>Paracoccaceae</taxon>
        <taxon>Yoonia</taxon>
    </lineage>
</organism>
<dbReference type="GO" id="GO:0003677">
    <property type="term" value="F:DNA binding"/>
    <property type="evidence" value="ECO:0007669"/>
    <property type="project" value="InterPro"/>
</dbReference>
<sequence>MRGYQLPEGVHRVERKLADGRSRFHFYAERGNKHSKFWSGYVRCPVDLEFRQAWTAKISRPKPIGISTSTVIDRFLSSAEFVVAIRPRTQSDYRGWLKKFDASFGEDSIKLFEEPESRGEVNTWRQKWMHSPKQYDYAGTVVCRFLNWAKDEAKVITKHHCEGFKKLYQVDRSKVIWTPSLVDQFCKDAPVWTKRILIAACETGLRPADLCRLNLRHVEPTPKGRRITITTNKSNRTVFIPVTEAMADLIDSTPECQKFILVGLSGKPLDERRISEAVFEHRKKAKIEGDVRLYDARGTAATRLLHAGLSLNQIAGVMGWGLRYAANMIEKYAEISGSESDAILELLEEAKHAPDVEV</sequence>
<dbReference type="Proteomes" id="UP000244523">
    <property type="component" value="Unassembled WGS sequence"/>
</dbReference>
<evidence type="ECO:0000256" key="1">
    <source>
        <dbReference type="ARBA" id="ARBA00022908"/>
    </source>
</evidence>
<dbReference type="AlphaFoldDB" id="A0A2T6KEZ0"/>
<dbReference type="InterPro" id="IPR050090">
    <property type="entry name" value="Tyrosine_recombinase_XerCD"/>
</dbReference>
<evidence type="ECO:0000256" key="2">
    <source>
        <dbReference type="ARBA" id="ARBA00023172"/>
    </source>
</evidence>
<protein>
    <submittedName>
        <fullName evidence="4">Phage integrase family protein</fullName>
    </submittedName>
</protein>
<dbReference type="EMBL" id="QBUD01000007">
    <property type="protein sequence ID" value="PUB13694.1"/>
    <property type="molecule type" value="Genomic_DNA"/>
</dbReference>
<dbReference type="GO" id="GO:0006310">
    <property type="term" value="P:DNA recombination"/>
    <property type="evidence" value="ECO:0007669"/>
    <property type="project" value="UniProtKB-KW"/>
</dbReference>
<dbReference type="PANTHER" id="PTHR30349">
    <property type="entry name" value="PHAGE INTEGRASE-RELATED"/>
    <property type="match status" value="1"/>
</dbReference>
<dbReference type="PROSITE" id="PS51898">
    <property type="entry name" value="TYR_RECOMBINASE"/>
    <property type="match status" value="1"/>
</dbReference>
<reference evidence="4 5" key="1">
    <citation type="submission" date="2018-04" db="EMBL/GenBank/DDBJ databases">
        <title>Genomic Encyclopedia of Archaeal and Bacterial Type Strains, Phase II (KMG-II): from individual species to whole genera.</title>
        <authorList>
            <person name="Goeker M."/>
        </authorList>
    </citation>
    <scope>NUCLEOTIDE SEQUENCE [LARGE SCALE GENOMIC DNA]</scope>
    <source>
        <strain evidence="4 5">DSM 29955</strain>
    </source>
</reference>
<keyword evidence="2" id="KW-0233">DNA recombination</keyword>
<dbReference type="SUPFAM" id="SSF56349">
    <property type="entry name" value="DNA breaking-rejoining enzymes"/>
    <property type="match status" value="1"/>
</dbReference>
<dbReference type="InterPro" id="IPR011010">
    <property type="entry name" value="DNA_brk_join_enz"/>
</dbReference>
<evidence type="ECO:0000259" key="3">
    <source>
        <dbReference type="PROSITE" id="PS51898"/>
    </source>
</evidence>
<dbReference type="OrthoDB" id="7510934at2"/>
<dbReference type="RefSeq" id="WP_108386964.1">
    <property type="nucleotide sequence ID" value="NZ_QBUD01000007.1"/>
</dbReference>
<dbReference type="GO" id="GO:0015074">
    <property type="term" value="P:DNA integration"/>
    <property type="evidence" value="ECO:0007669"/>
    <property type="project" value="UniProtKB-KW"/>
</dbReference>
<comment type="caution">
    <text evidence="4">The sequence shown here is derived from an EMBL/GenBank/DDBJ whole genome shotgun (WGS) entry which is preliminary data.</text>
</comment>
<dbReference type="InterPro" id="IPR002104">
    <property type="entry name" value="Integrase_catalytic"/>
</dbReference>
<dbReference type="Pfam" id="PF00589">
    <property type="entry name" value="Phage_integrase"/>
    <property type="match status" value="1"/>
</dbReference>